<dbReference type="PANTHER" id="PTHR23232:SF117">
    <property type="entry name" value="KRAB DOMAIN-CONTAINING PROTEIN"/>
    <property type="match status" value="1"/>
</dbReference>
<protein>
    <recommendedName>
        <fullName evidence="1">KRAB domain-containing protein</fullName>
    </recommendedName>
</protein>
<reference evidence="2 3" key="2">
    <citation type="journal article" date="2018" name="Annu Rev Anim Biosci">
        <title>Bat Biology, Genomes, and the Bat1K Project: To Generate Chromosome-Level Genomes for All Living Bat Species.</title>
        <authorList>
            <person name="Teeling E.C."/>
            <person name="Vernes S.C."/>
            <person name="Davalos L.M."/>
            <person name="Ray D.A."/>
            <person name="Gilbert M.T.P."/>
            <person name="Myers E."/>
        </authorList>
    </citation>
    <scope>NUCLEOTIDE SEQUENCE</scope>
</reference>
<dbReference type="InParanoid" id="A0A671F2D6"/>
<dbReference type="Pfam" id="PF01352">
    <property type="entry name" value="KRAB"/>
    <property type="match status" value="1"/>
</dbReference>
<dbReference type="GO" id="GO:0006355">
    <property type="term" value="P:regulation of DNA-templated transcription"/>
    <property type="evidence" value="ECO:0007669"/>
    <property type="project" value="InterPro"/>
</dbReference>
<reference evidence="2" key="5">
    <citation type="submission" date="2025-09" db="UniProtKB">
        <authorList>
            <consortium name="Ensembl"/>
        </authorList>
    </citation>
    <scope>IDENTIFICATION</scope>
</reference>
<sequence length="129" mass="14591">MTILHVITNPSKDLGSVTFKDVAVEFTQEKWVRLDAAQRSAYRDVMLENYMNLTTVELQLCKPPVLSLLGEEEMIPSDRSNLLLQRDMGGNSVGKRLGFLISLCTREITWVRNSMHVRNVGKSSVIPQL</sequence>
<evidence type="ECO:0000313" key="3">
    <source>
        <dbReference type="Proteomes" id="UP000472240"/>
    </source>
</evidence>
<dbReference type="AlphaFoldDB" id="A0A671F2D6"/>
<dbReference type="Ensembl" id="ENSRFET00010021524.1">
    <property type="protein sequence ID" value="ENSRFEP00010019775.1"/>
    <property type="gene ID" value="ENSRFEG00010013272.1"/>
</dbReference>
<dbReference type="InterPro" id="IPR001909">
    <property type="entry name" value="KRAB"/>
</dbReference>
<dbReference type="OMA" id="CTREITW"/>
<keyword evidence="3" id="KW-1185">Reference proteome</keyword>
<proteinExistence type="predicted"/>
<name>A0A671F2D6_RHIFE</name>
<dbReference type="SMART" id="SM00349">
    <property type="entry name" value="KRAB"/>
    <property type="match status" value="1"/>
</dbReference>
<feature type="domain" description="KRAB" evidence="1">
    <location>
        <begin position="17"/>
        <end position="88"/>
    </location>
</feature>
<dbReference type="PROSITE" id="PS50805">
    <property type="entry name" value="KRAB"/>
    <property type="match status" value="1"/>
</dbReference>
<evidence type="ECO:0000259" key="1">
    <source>
        <dbReference type="PROSITE" id="PS50805"/>
    </source>
</evidence>
<evidence type="ECO:0000313" key="2">
    <source>
        <dbReference type="Ensembl" id="ENSRFEP00010019775.1"/>
    </source>
</evidence>
<dbReference type="InterPro" id="IPR036051">
    <property type="entry name" value="KRAB_dom_sf"/>
</dbReference>
<dbReference type="InterPro" id="IPR050169">
    <property type="entry name" value="Krueppel_C2H2_ZnF"/>
</dbReference>
<dbReference type="SUPFAM" id="SSF109640">
    <property type="entry name" value="KRAB domain (Kruppel-associated box)"/>
    <property type="match status" value="1"/>
</dbReference>
<reference evidence="2 3" key="1">
    <citation type="journal article" date="2015" name="Annu Rev Anim Biosci">
        <title>The Genome 10K Project: a way forward.</title>
        <authorList>
            <person name="Koepfli K.P."/>
            <person name="Paten B."/>
            <person name="O'Brien S.J."/>
            <person name="Koepfli K.P."/>
            <person name="Paten B."/>
            <person name="Antunes A."/>
            <person name="Belov K."/>
            <person name="Bustamante C."/>
            <person name="Castoe T.A."/>
            <person name="Clawson H."/>
            <person name="Crawford A.J."/>
            <person name="Diekhans M."/>
            <person name="Distel D."/>
            <person name="Durbin R."/>
            <person name="Earl D."/>
            <person name="Fujita M.K."/>
            <person name="Gamble T."/>
            <person name="Georges A."/>
            <person name="Gemmell N."/>
            <person name="Gilbert M.T."/>
            <person name="Graves J.M."/>
            <person name="Green R.E."/>
            <person name="Hickey G."/>
            <person name="Jarvis E.D."/>
            <person name="Johnson W."/>
            <person name="Komissarov A."/>
            <person name="Korf I."/>
            <person name="Kuhn R."/>
            <person name="Larkin D.M."/>
            <person name="Lewin H."/>
            <person name="Lopez J.V."/>
            <person name="Ma J."/>
            <person name="Marques-Bonet T."/>
            <person name="Miller W."/>
            <person name="Murphy R."/>
            <person name="Pevzner P."/>
            <person name="Shapiro B."/>
            <person name="Steiner C."/>
            <person name="Tamazian G."/>
            <person name="Venkatesh B."/>
            <person name="Wang J."/>
            <person name="Wayne R."/>
            <person name="Wiley E."/>
            <person name="Yang H."/>
            <person name="Zhang G."/>
            <person name="Haussler D."/>
            <person name="Ryder O."/>
            <person name="O'Brien S.J."/>
        </authorList>
    </citation>
    <scope>NUCLEOTIDE SEQUENCE</scope>
</reference>
<organism evidence="2 3">
    <name type="scientific">Rhinolophus ferrumequinum</name>
    <name type="common">Greater horseshoe bat</name>
    <dbReference type="NCBI Taxonomy" id="59479"/>
    <lineage>
        <taxon>Eukaryota</taxon>
        <taxon>Metazoa</taxon>
        <taxon>Chordata</taxon>
        <taxon>Craniata</taxon>
        <taxon>Vertebrata</taxon>
        <taxon>Euteleostomi</taxon>
        <taxon>Mammalia</taxon>
        <taxon>Eutheria</taxon>
        <taxon>Laurasiatheria</taxon>
        <taxon>Chiroptera</taxon>
        <taxon>Yinpterochiroptera</taxon>
        <taxon>Rhinolophoidea</taxon>
        <taxon>Rhinolophidae</taxon>
        <taxon>Rhinolophinae</taxon>
        <taxon>Rhinolophus</taxon>
    </lineage>
</organism>
<dbReference type="GeneTree" id="ENSGT00940000162678"/>
<dbReference type="Gene3D" id="6.10.140.140">
    <property type="match status" value="1"/>
</dbReference>
<reference evidence="2" key="4">
    <citation type="submission" date="2025-08" db="UniProtKB">
        <authorList>
            <consortium name="Ensembl"/>
        </authorList>
    </citation>
    <scope>IDENTIFICATION</scope>
</reference>
<dbReference type="Proteomes" id="UP000472240">
    <property type="component" value="Chromosome 25"/>
</dbReference>
<dbReference type="PANTHER" id="PTHR23232">
    <property type="entry name" value="KRAB DOMAIN C2H2 ZINC FINGER"/>
    <property type="match status" value="1"/>
</dbReference>
<dbReference type="CDD" id="cd07765">
    <property type="entry name" value="KRAB_A-box"/>
    <property type="match status" value="1"/>
</dbReference>
<reference evidence="3" key="3">
    <citation type="submission" date="2018-12" db="EMBL/GenBank/DDBJ databases">
        <title>G10K-VGP greater horseshoe bat female genome, primary haplotype.</title>
        <authorList>
            <person name="Teeling E."/>
            <person name="Myers G."/>
            <person name="Vernes S."/>
            <person name="Pippel M."/>
            <person name="Winkler S."/>
            <person name="Fedrigo O."/>
            <person name="Rhie A."/>
            <person name="Koren S."/>
            <person name="Phillippy A."/>
            <person name="Lewin H."/>
            <person name="Damas J."/>
            <person name="Howe K."/>
            <person name="Mountcastle J."/>
            <person name="Jarvis E.D."/>
        </authorList>
    </citation>
    <scope>NUCLEOTIDE SEQUENCE [LARGE SCALE GENOMIC DNA]</scope>
</reference>
<accession>A0A671F2D6</accession>